<evidence type="ECO:0000313" key="9">
    <source>
        <dbReference type="Proteomes" id="UP001501666"/>
    </source>
</evidence>
<evidence type="ECO:0000256" key="1">
    <source>
        <dbReference type="ARBA" id="ARBA00010641"/>
    </source>
</evidence>
<dbReference type="RefSeq" id="WP_346151567.1">
    <property type="nucleotide sequence ID" value="NZ_BAAATE010000021.1"/>
</dbReference>
<evidence type="ECO:0000256" key="2">
    <source>
        <dbReference type="ARBA" id="ARBA00023015"/>
    </source>
</evidence>
<dbReference type="InterPro" id="IPR014284">
    <property type="entry name" value="RNA_pol_sigma-70_dom"/>
</dbReference>
<dbReference type="InterPro" id="IPR013324">
    <property type="entry name" value="RNA_pol_sigma_r3/r4-like"/>
</dbReference>
<dbReference type="Pfam" id="PF04542">
    <property type="entry name" value="Sigma70_r2"/>
    <property type="match status" value="1"/>
</dbReference>
<organism evidence="8 9">
    <name type="scientific">Nonomuraea recticatena</name>
    <dbReference type="NCBI Taxonomy" id="46178"/>
    <lineage>
        <taxon>Bacteria</taxon>
        <taxon>Bacillati</taxon>
        <taxon>Actinomycetota</taxon>
        <taxon>Actinomycetes</taxon>
        <taxon>Streptosporangiales</taxon>
        <taxon>Streptosporangiaceae</taxon>
        <taxon>Nonomuraea</taxon>
    </lineage>
</organism>
<name>A0ABN3SLN8_9ACTN</name>
<dbReference type="NCBIfam" id="TIGR02937">
    <property type="entry name" value="sigma70-ECF"/>
    <property type="match status" value="1"/>
</dbReference>
<evidence type="ECO:0000256" key="5">
    <source>
        <dbReference type="ARBA" id="ARBA00023163"/>
    </source>
</evidence>
<reference evidence="8 9" key="1">
    <citation type="journal article" date="2019" name="Int. J. Syst. Evol. Microbiol.">
        <title>The Global Catalogue of Microorganisms (GCM) 10K type strain sequencing project: providing services to taxonomists for standard genome sequencing and annotation.</title>
        <authorList>
            <consortium name="The Broad Institute Genomics Platform"/>
            <consortium name="The Broad Institute Genome Sequencing Center for Infectious Disease"/>
            <person name="Wu L."/>
            <person name="Ma J."/>
        </authorList>
    </citation>
    <scope>NUCLEOTIDE SEQUENCE [LARGE SCALE GENOMIC DNA]</scope>
    <source>
        <strain evidence="8 9">JCM 6835</strain>
    </source>
</reference>
<dbReference type="EMBL" id="BAAATE010000021">
    <property type="protein sequence ID" value="GAA2680151.1"/>
    <property type="molecule type" value="Genomic_DNA"/>
</dbReference>
<dbReference type="InterPro" id="IPR013249">
    <property type="entry name" value="RNA_pol_sigma70_r4_t2"/>
</dbReference>
<feature type="domain" description="RNA polymerase sigma factor 70 region 4 type 2" evidence="7">
    <location>
        <begin position="108"/>
        <end position="160"/>
    </location>
</feature>
<keyword evidence="9" id="KW-1185">Reference proteome</keyword>
<dbReference type="Pfam" id="PF08281">
    <property type="entry name" value="Sigma70_r4_2"/>
    <property type="match status" value="1"/>
</dbReference>
<feature type="domain" description="RNA polymerase sigma-70 region 2" evidence="6">
    <location>
        <begin position="14"/>
        <end position="81"/>
    </location>
</feature>
<comment type="caution">
    <text evidence="8">The sequence shown here is derived from an EMBL/GenBank/DDBJ whole genome shotgun (WGS) entry which is preliminary data.</text>
</comment>
<dbReference type="InterPro" id="IPR007627">
    <property type="entry name" value="RNA_pol_sigma70_r2"/>
</dbReference>
<dbReference type="PANTHER" id="PTHR43133:SF8">
    <property type="entry name" value="RNA POLYMERASE SIGMA FACTOR HI_1459-RELATED"/>
    <property type="match status" value="1"/>
</dbReference>
<dbReference type="InterPro" id="IPR013325">
    <property type="entry name" value="RNA_pol_sigma_r2"/>
</dbReference>
<dbReference type="Gene3D" id="1.10.10.10">
    <property type="entry name" value="Winged helix-like DNA-binding domain superfamily/Winged helix DNA-binding domain"/>
    <property type="match status" value="1"/>
</dbReference>
<evidence type="ECO:0000313" key="8">
    <source>
        <dbReference type="EMBL" id="GAA2680151.1"/>
    </source>
</evidence>
<evidence type="ECO:0000256" key="4">
    <source>
        <dbReference type="ARBA" id="ARBA00023125"/>
    </source>
</evidence>
<evidence type="ECO:0000259" key="6">
    <source>
        <dbReference type="Pfam" id="PF04542"/>
    </source>
</evidence>
<comment type="similarity">
    <text evidence="1">Belongs to the sigma-70 factor family. ECF subfamily.</text>
</comment>
<dbReference type="Gene3D" id="1.10.1740.10">
    <property type="match status" value="1"/>
</dbReference>
<keyword evidence="2" id="KW-0805">Transcription regulation</keyword>
<dbReference type="InterPro" id="IPR036388">
    <property type="entry name" value="WH-like_DNA-bd_sf"/>
</dbReference>
<keyword evidence="5" id="KW-0804">Transcription</keyword>
<protein>
    <submittedName>
        <fullName evidence="8">RNA polymerase sigma factor</fullName>
    </submittedName>
</protein>
<dbReference type="PANTHER" id="PTHR43133">
    <property type="entry name" value="RNA POLYMERASE ECF-TYPE SIGMA FACTO"/>
    <property type="match status" value="1"/>
</dbReference>
<dbReference type="InterPro" id="IPR039425">
    <property type="entry name" value="RNA_pol_sigma-70-like"/>
</dbReference>
<accession>A0ABN3SLN8</accession>
<dbReference type="SUPFAM" id="SSF88946">
    <property type="entry name" value="Sigma2 domain of RNA polymerase sigma factors"/>
    <property type="match status" value="1"/>
</dbReference>
<sequence>MRPPDNRRRRFEELYQANHDPVLGYVVRRTANGHDAADILAETFMTAWRRLDDVPADEKARLWLFGVARRALANHHRGERRHTALTARLASELSAIQLQPREESAAMDALAKAFADLPDGYREVLSLADWEGMSIAEIAVVLGCSANAVRIRLHRARRRLARALSIDPPGRAARAQVPEGDSA</sequence>
<keyword evidence="3" id="KW-0731">Sigma factor</keyword>
<gene>
    <name evidence="8" type="ORF">GCM10010412_064180</name>
</gene>
<dbReference type="Proteomes" id="UP001501666">
    <property type="component" value="Unassembled WGS sequence"/>
</dbReference>
<dbReference type="SUPFAM" id="SSF88659">
    <property type="entry name" value="Sigma3 and sigma4 domains of RNA polymerase sigma factors"/>
    <property type="match status" value="1"/>
</dbReference>
<proteinExistence type="inferred from homology"/>
<evidence type="ECO:0000259" key="7">
    <source>
        <dbReference type="Pfam" id="PF08281"/>
    </source>
</evidence>
<keyword evidence="4" id="KW-0238">DNA-binding</keyword>
<evidence type="ECO:0000256" key="3">
    <source>
        <dbReference type="ARBA" id="ARBA00023082"/>
    </source>
</evidence>